<evidence type="ECO:0000313" key="5">
    <source>
        <dbReference type="Proteomes" id="UP001642405"/>
    </source>
</evidence>
<comment type="caution">
    <text evidence="4">The sequence shown here is derived from an EMBL/GenBank/DDBJ whole genome shotgun (WGS) entry which is preliminary data.</text>
</comment>
<protein>
    <recommendedName>
        <fullName evidence="6">Protein BIG1</fullName>
    </recommendedName>
</protein>
<dbReference type="Proteomes" id="UP001642405">
    <property type="component" value="Unassembled WGS sequence"/>
</dbReference>
<proteinExistence type="predicted"/>
<gene>
    <name evidence="4" type="ORF">SCUCBS95973_009909</name>
</gene>
<organism evidence="4 5">
    <name type="scientific">Sporothrix curviconia</name>
    <dbReference type="NCBI Taxonomy" id="1260050"/>
    <lineage>
        <taxon>Eukaryota</taxon>
        <taxon>Fungi</taxon>
        <taxon>Dikarya</taxon>
        <taxon>Ascomycota</taxon>
        <taxon>Pezizomycotina</taxon>
        <taxon>Sordariomycetes</taxon>
        <taxon>Sordariomycetidae</taxon>
        <taxon>Ophiostomatales</taxon>
        <taxon>Ophiostomataceae</taxon>
        <taxon>Sporothrix</taxon>
    </lineage>
</organism>
<keyword evidence="2" id="KW-1133">Transmembrane helix</keyword>
<evidence type="ECO:0008006" key="6">
    <source>
        <dbReference type="Google" id="ProtNLM"/>
    </source>
</evidence>
<evidence type="ECO:0000256" key="3">
    <source>
        <dbReference type="SAM" id="SignalP"/>
    </source>
</evidence>
<keyword evidence="2" id="KW-0472">Membrane</keyword>
<evidence type="ECO:0000256" key="1">
    <source>
        <dbReference type="SAM" id="MobiDB-lite"/>
    </source>
</evidence>
<feature type="chain" id="PRO_5047006898" description="Protein BIG1" evidence="3">
    <location>
        <begin position="27"/>
        <end position="313"/>
    </location>
</feature>
<name>A0ABP0CYR9_9PEZI</name>
<keyword evidence="3" id="KW-0732">Signal</keyword>
<sequence>MRPTTTTTTTLLSLLAAVASAPVALAAPIPGTSGLSAEWERRLAAVAGRTSLLVQTLTPEAAAALADETNPSAIVIDNHHYSPSGDIAPSAVLSTPRPIVTTYLMGLGPKADASSRNSKDQRVSASVPIRIHNTHEGVEVVIIDADVETALEAAKAIAGTPDATAPIITPATIANEEGWDATEPGTEMTLPDVEIPASLLMEARFGHPQKTGASSYSSFSSASAAGAPCRYAQMRRDYNDMMVISLVAVFLLVIVAVELWDSSDEETKHDEDAPVGAIKLADDPASEKQPLSVQASPMALPSTHPRSAEADEA</sequence>
<accession>A0ABP0CYR9</accession>
<keyword evidence="2" id="KW-0812">Transmembrane</keyword>
<evidence type="ECO:0000313" key="4">
    <source>
        <dbReference type="EMBL" id="CAK7237283.1"/>
    </source>
</evidence>
<evidence type="ECO:0000256" key="2">
    <source>
        <dbReference type="SAM" id="Phobius"/>
    </source>
</evidence>
<feature type="transmembrane region" description="Helical" evidence="2">
    <location>
        <begin position="241"/>
        <end position="260"/>
    </location>
</feature>
<feature type="signal peptide" evidence="3">
    <location>
        <begin position="1"/>
        <end position="26"/>
    </location>
</feature>
<reference evidence="4 5" key="1">
    <citation type="submission" date="2024-01" db="EMBL/GenBank/DDBJ databases">
        <authorList>
            <person name="Allen C."/>
            <person name="Tagirdzhanova G."/>
        </authorList>
    </citation>
    <scope>NUCLEOTIDE SEQUENCE [LARGE SCALE GENOMIC DNA]</scope>
</reference>
<feature type="region of interest" description="Disordered" evidence="1">
    <location>
        <begin position="264"/>
        <end position="313"/>
    </location>
</feature>
<keyword evidence="5" id="KW-1185">Reference proteome</keyword>
<dbReference type="EMBL" id="CAWUHB010000143">
    <property type="protein sequence ID" value="CAK7237283.1"/>
    <property type="molecule type" value="Genomic_DNA"/>
</dbReference>